<dbReference type="InterPro" id="IPR003661">
    <property type="entry name" value="HisK_dim/P_dom"/>
</dbReference>
<sequence length="1013" mass="111834">MTFELTHVALLCLLYLLVIFGIATLTERDWIPRKITEHPITYVMSLGIFASAWAFYGVIDLAFQFGYGALAYYLGTGALFLFAPVLLEPITELARRHQVHSLADLLVFRYHSHGIGALTTLCMLLGILPLMALQIQAIADTMHILTVSRDPAIPVVGTGLTFKDLMALTYCGILALFTVLFGSNRERHRGLITAMAFESLIKVFSLMAIGLLAVYGVFDGFGGLENWLERNPENLALLHSPIREGASHTLLLVFVATAVTMPHIFHMGVAENPILRNTRTVTWAFPLFLLFLALPIFPILWAGFELSVPLPAQYFTIGVPILAESPVLTIIAFIGGLSASTGAVVVITLALSTMVMNHWLLPFLRLRRRQDIYSQLVWLRRAVITSLFVGGYLFYWMLDNRQSLFHLALVAFIETLQFLPGIFAIVFWMRGNRRGVIAGLTAGTIVWAVGMLVPMLTGIEDIAVPFGDGSLSVGMSHWSEITLISLGLNTLIFVGVSMLTRQTEEEAYSAELCAADELSHPVRQALDVHSAGDFKSRLAKPLGKVTASREVDLALRQLGLSISERRPYALRRLRDQLEANLSGLIGIHVAGEIMDNHLPYKLAEARDTVDINLIENRLSQYRSHLTGMAAELNNLRLYHRKTLQELPMAVCSLGRDKEILMWNRAMAVLTGITSDDVIGSHLDDLAQPWCELLGNFSQGEDAHLYRHEINLGGRPHWISLHKAAIEGPSSSRRVPQPGYAKVEDDQVILLEDVTETQLLEQELIHSERLASVGRLAAGVAHEIGNPITGIACLCQNLRYDTDNPEVLDTADQILSQTDRVTRIVQSLVSYSHSGQNKKSAFEAVILRECAAEAISLLSLQKDKKYVYYDNEIAVNAIIAGDQQKMIQVFINLLSNARDASEVEGRVILESSEDDDNITITVTDDGEGIAEEHIDQILEPFFTTKDPGEGTGLGLALVYSIVDDHGGTLDIVSPVDRDRNRGAQILIKLPRHLNSLLTGTPVVSEASYEGGTEQ</sequence>
<dbReference type="InterPro" id="IPR035965">
    <property type="entry name" value="PAS-like_dom_sf"/>
</dbReference>
<dbReference type="SUPFAM" id="SSF55874">
    <property type="entry name" value="ATPase domain of HSP90 chaperone/DNA topoisomerase II/histidine kinase"/>
    <property type="match status" value="1"/>
</dbReference>
<evidence type="ECO:0000256" key="9">
    <source>
        <dbReference type="ARBA" id="ARBA00022777"/>
    </source>
</evidence>
<evidence type="ECO:0000256" key="11">
    <source>
        <dbReference type="ARBA" id="ARBA00022989"/>
    </source>
</evidence>
<accession>A0ABU4S3H7</accession>
<comment type="similarity">
    <text evidence="3">Belongs to the sodium:solute symporter (SSF) (TC 2.A.21) family.</text>
</comment>
<keyword evidence="18" id="KW-1185">Reference proteome</keyword>
<dbReference type="CDD" id="cd00075">
    <property type="entry name" value="HATPase"/>
    <property type="match status" value="1"/>
</dbReference>
<evidence type="ECO:0000256" key="2">
    <source>
        <dbReference type="ARBA" id="ARBA00004141"/>
    </source>
</evidence>
<dbReference type="Pfam" id="PF00989">
    <property type="entry name" value="PAS"/>
    <property type="match status" value="1"/>
</dbReference>
<dbReference type="SUPFAM" id="SSF55785">
    <property type="entry name" value="PYP-like sensor domain (PAS domain)"/>
    <property type="match status" value="1"/>
</dbReference>
<dbReference type="Gene3D" id="1.20.1730.10">
    <property type="entry name" value="Sodium/glucose cotransporter"/>
    <property type="match status" value="1"/>
</dbReference>
<dbReference type="Proteomes" id="UP001273505">
    <property type="component" value="Unassembled WGS sequence"/>
</dbReference>
<dbReference type="Gene3D" id="1.10.287.130">
    <property type="match status" value="1"/>
</dbReference>
<evidence type="ECO:0000256" key="12">
    <source>
        <dbReference type="ARBA" id="ARBA00023012"/>
    </source>
</evidence>
<comment type="subcellular location">
    <subcellularLocation>
        <location evidence="2">Membrane</location>
        <topology evidence="2">Multi-pass membrane protein</topology>
    </subcellularLocation>
</comment>
<keyword evidence="7 14" id="KW-0812">Transmembrane</keyword>
<dbReference type="PRINTS" id="PR00344">
    <property type="entry name" value="BCTRLSENSOR"/>
</dbReference>
<comment type="caution">
    <text evidence="17">The sequence shown here is derived from an EMBL/GenBank/DDBJ whole genome shotgun (WGS) entry which is preliminary data.</text>
</comment>
<evidence type="ECO:0000313" key="17">
    <source>
        <dbReference type="EMBL" id="MDX6850358.1"/>
    </source>
</evidence>
<feature type="transmembrane region" description="Helical" evidence="14">
    <location>
        <begin position="39"/>
        <end position="59"/>
    </location>
</feature>
<feature type="transmembrane region" description="Helical" evidence="14">
    <location>
        <begin position="330"/>
        <end position="356"/>
    </location>
</feature>
<feature type="domain" description="Histidine kinase" evidence="15">
    <location>
        <begin position="778"/>
        <end position="992"/>
    </location>
</feature>
<feature type="transmembrane region" description="Helical" evidence="14">
    <location>
        <begin position="250"/>
        <end position="269"/>
    </location>
</feature>
<keyword evidence="8" id="KW-0547">Nucleotide-binding</keyword>
<dbReference type="SMART" id="SM00388">
    <property type="entry name" value="HisKA"/>
    <property type="match status" value="1"/>
</dbReference>
<dbReference type="PROSITE" id="PS50283">
    <property type="entry name" value="NA_SOLUT_SYMP_3"/>
    <property type="match status" value="1"/>
</dbReference>
<feature type="transmembrane region" description="Helical" evidence="14">
    <location>
        <begin position="281"/>
        <end position="304"/>
    </location>
</feature>
<dbReference type="PANTHER" id="PTHR43065">
    <property type="entry name" value="SENSOR HISTIDINE KINASE"/>
    <property type="match status" value="1"/>
</dbReference>
<name>A0ABU4S3H7_9GAMM</name>
<dbReference type="SMART" id="SM00091">
    <property type="entry name" value="PAS"/>
    <property type="match status" value="1"/>
</dbReference>
<dbReference type="InterPro" id="IPR013767">
    <property type="entry name" value="PAS_fold"/>
</dbReference>
<dbReference type="Pfam" id="PF00512">
    <property type="entry name" value="HisKA"/>
    <property type="match status" value="1"/>
</dbReference>
<dbReference type="CDD" id="cd00130">
    <property type="entry name" value="PAS"/>
    <property type="match status" value="1"/>
</dbReference>
<dbReference type="InterPro" id="IPR004358">
    <property type="entry name" value="Sig_transdc_His_kin-like_C"/>
</dbReference>
<dbReference type="InterPro" id="IPR001734">
    <property type="entry name" value="Na/solute_symporter"/>
</dbReference>
<feature type="transmembrane region" description="Helical" evidence="14">
    <location>
        <begin position="6"/>
        <end position="27"/>
    </location>
</feature>
<keyword evidence="6" id="KW-0808">Transferase</keyword>
<evidence type="ECO:0000256" key="3">
    <source>
        <dbReference type="ARBA" id="ARBA00006434"/>
    </source>
</evidence>
<keyword evidence="12" id="KW-0902">Two-component regulatory system</keyword>
<organism evidence="17 18">
    <name type="scientific">Gilvimarinus gilvus</name>
    <dbReference type="NCBI Taxonomy" id="3058038"/>
    <lineage>
        <taxon>Bacteria</taxon>
        <taxon>Pseudomonadati</taxon>
        <taxon>Pseudomonadota</taxon>
        <taxon>Gammaproteobacteria</taxon>
        <taxon>Cellvibrionales</taxon>
        <taxon>Cellvibrionaceae</taxon>
        <taxon>Gilvimarinus</taxon>
    </lineage>
</organism>
<evidence type="ECO:0000256" key="7">
    <source>
        <dbReference type="ARBA" id="ARBA00022692"/>
    </source>
</evidence>
<dbReference type="PROSITE" id="PS50109">
    <property type="entry name" value="HIS_KIN"/>
    <property type="match status" value="1"/>
</dbReference>
<dbReference type="EMBL" id="JAXAFO010000023">
    <property type="protein sequence ID" value="MDX6850358.1"/>
    <property type="molecule type" value="Genomic_DNA"/>
</dbReference>
<comment type="catalytic activity">
    <reaction evidence="1">
        <text>ATP + protein L-histidine = ADP + protein N-phospho-L-histidine.</text>
        <dbReference type="EC" id="2.7.13.3"/>
    </reaction>
</comment>
<dbReference type="EC" id="2.7.13.3" evidence="4"/>
<keyword evidence="5" id="KW-0597">Phosphoprotein</keyword>
<protein>
    <recommendedName>
        <fullName evidence="4">histidine kinase</fullName>
        <ecNumber evidence="4">2.7.13.3</ecNumber>
    </recommendedName>
</protein>
<evidence type="ECO:0000256" key="5">
    <source>
        <dbReference type="ARBA" id="ARBA00022553"/>
    </source>
</evidence>
<proteinExistence type="inferred from homology"/>
<feature type="transmembrane region" description="Helical" evidence="14">
    <location>
        <begin position="377"/>
        <end position="398"/>
    </location>
</feature>
<evidence type="ECO:0000256" key="6">
    <source>
        <dbReference type="ARBA" id="ARBA00022679"/>
    </source>
</evidence>
<feature type="domain" description="PAS" evidence="16">
    <location>
        <begin position="640"/>
        <end position="688"/>
    </location>
</feature>
<dbReference type="CDD" id="cd00082">
    <property type="entry name" value="HisKA"/>
    <property type="match status" value="1"/>
</dbReference>
<dbReference type="PANTHER" id="PTHR43065:SF10">
    <property type="entry name" value="PEROXIDE STRESS-ACTIVATED HISTIDINE KINASE MAK3"/>
    <property type="match status" value="1"/>
</dbReference>
<evidence type="ECO:0000313" key="18">
    <source>
        <dbReference type="Proteomes" id="UP001273505"/>
    </source>
</evidence>
<feature type="transmembrane region" description="Helical" evidence="14">
    <location>
        <begin position="65"/>
        <end position="87"/>
    </location>
</feature>
<dbReference type="InterPro" id="IPR000014">
    <property type="entry name" value="PAS"/>
</dbReference>
<evidence type="ECO:0000256" key="1">
    <source>
        <dbReference type="ARBA" id="ARBA00000085"/>
    </source>
</evidence>
<dbReference type="InterPro" id="IPR038377">
    <property type="entry name" value="Na/Glc_symporter_sf"/>
</dbReference>
<dbReference type="RefSeq" id="WP_302722304.1">
    <property type="nucleotide sequence ID" value="NZ_JAULRU010000514.1"/>
</dbReference>
<feature type="transmembrane region" description="Helical" evidence="14">
    <location>
        <begin position="115"/>
        <end position="139"/>
    </location>
</feature>
<reference evidence="17 18" key="1">
    <citation type="submission" date="2023-11" db="EMBL/GenBank/DDBJ databases">
        <title>Gilvimarinus fulvus sp. nov., isolated from the surface of Kelp.</title>
        <authorList>
            <person name="Sun Y.Y."/>
            <person name="Gong Y."/>
            <person name="Du Z.J."/>
        </authorList>
    </citation>
    <scope>NUCLEOTIDE SEQUENCE [LARGE SCALE GENOMIC DNA]</scope>
    <source>
        <strain evidence="17 18">SDUM040013</strain>
    </source>
</reference>
<dbReference type="GO" id="GO:0005524">
    <property type="term" value="F:ATP binding"/>
    <property type="evidence" value="ECO:0007669"/>
    <property type="project" value="UniProtKB-KW"/>
</dbReference>
<keyword evidence="11 14" id="KW-1133">Transmembrane helix</keyword>
<feature type="transmembrane region" description="Helical" evidence="14">
    <location>
        <begin position="404"/>
        <end position="429"/>
    </location>
</feature>
<evidence type="ECO:0000259" key="15">
    <source>
        <dbReference type="PROSITE" id="PS50109"/>
    </source>
</evidence>
<evidence type="ECO:0000256" key="14">
    <source>
        <dbReference type="SAM" id="Phobius"/>
    </source>
</evidence>
<keyword evidence="13 14" id="KW-0472">Membrane</keyword>
<dbReference type="InterPro" id="IPR036097">
    <property type="entry name" value="HisK_dim/P_sf"/>
</dbReference>
<feature type="transmembrane region" description="Helical" evidence="14">
    <location>
        <begin position="165"/>
        <end position="183"/>
    </location>
</feature>
<evidence type="ECO:0000256" key="13">
    <source>
        <dbReference type="ARBA" id="ARBA00023136"/>
    </source>
</evidence>
<evidence type="ECO:0000256" key="8">
    <source>
        <dbReference type="ARBA" id="ARBA00022741"/>
    </source>
</evidence>
<keyword evidence="10 17" id="KW-0067">ATP-binding</keyword>
<dbReference type="Pfam" id="PF02518">
    <property type="entry name" value="HATPase_c"/>
    <property type="match status" value="1"/>
</dbReference>
<feature type="transmembrane region" description="Helical" evidence="14">
    <location>
        <begin position="436"/>
        <end position="457"/>
    </location>
</feature>
<dbReference type="InterPro" id="IPR003594">
    <property type="entry name" value="HATPase_dom"/>
</dbReference>
<dbReference type="PROSITE" id="PS50112">
    <property type="entry name" value="PAS"/>
    <property type="match status" value="1"/>
</dbReference>
<gene>
    <name evidence="17" type="ORF">SCD92_13370</name>
</gene>
<dbReference type="SUPFAM" id="SSF47384">
    <property type="entry name" value="Homodimeric domain of signal transducing histidine kinase"/>
    <property type="match status" value="1"/>
</dbReference>
<evidence type="ECO:0000259" key="16">
    <source>
        <dbReference type="PROSITE" id="PS50112"/>
    </source>
</evidence>
<feature type="transmembrane region" description="Helical" evidence="14">
    <location>
        <begin position="195"/>
        <end position="218"/>
    </location>
</feature>
<dbReference type="InterPro" id="IPR036890">
    <property type="entry name" value="HATPase_C_sf"/>
</dbReference>
<dbReference type="SMART" id="SM00387">
    <property type="entry name" value="HATPase_c"/>
    <property type="match status" value="1"/>
</dbReference>
<dbReference type="Gene3D" id="3.30.450.20">
    <property type="entry name" value="PAS domain"/>
    <property type="match status" value="1"/>
</dbReference>
<evidence type="ECO:0000256" key="4">
    <source>
        <dbReference type="ARBA" id="ARBA00012438"/>
    </source>
</evidence>
<dbReference type="Gene3D" id="3.30.565.10">
    <property type="entry name" value="Histidine kinase-like ATPase, C-terminal domain"/>
    <property type="match status" value="1"/>
</dbReference>
<keyword evidence="9" id="KW-0418">Kinase</keyword>
<dbReference type="InterPro" id="IPR005467">
    <property type="entry name" value="His_kinase_dom"/>
</dbReference>
<evidence type="ECO:0000256" key="10">
    <source>
        <dbReference type="ARBA" id="ARBA00022840"/>
    </source>
</evidence>